<reference evidence="2" key="1">
    <citation type="journal article" date="2022" name="bioRxiv">
        <title>Sequencing and chromosome-scale assembly of the giantPleurodeles waltlgenome.</title>
        <authorList>
            <person name="Brown T."/>
            <person name="Elewa A."/>
            <person name="Iarovenko S."/>
            <person name="Subramanian E."/>
            <person name="Araus A.J."/>
            <person name="Petzold A."/>
            <person name="Susuki M."/>
            <person name="Suzuki K.-i.T."/>
            <person name="Hayashi T."/>
            <person name="Toyoda A."/>
            <person name="Oliveira C."/>
            <person name="Osipova E."/>
            <person name="Leigh N.D."/>
            <person name="Simon A."/>
            <person name="Yun M.H."/>
        </authorList>
    </citation>
    <scope>NUCLEOTIDE SEQUENCE</scope>
    <source>
        <strain evidence="2">20211129_DDA</strain>
        <tissue evidence="2">Liver</tissue>
    </source>
</reference>
<name>A0AAV7UD05_PLEWA</name>
<sequence>MQAAFGTWAARQGCPGARGGLQWLRRLFQRNADNRNQTPAGPALEDWAAGRSGRNQRDDRGDLGRAPLT</sequence>
<evidence type="ECO:0000313" key="3">
    <source>
        <dbReference type="Proteomes" id="UP001066276"/>
    </source>
</evidence>
<evidence type="ECO:0000313" key="2">
    <source>
        <dbReference type="EMBL" id="KAJ1186541.1"/>
    </source>
</evidence>
<keyword evidence="3" id="KW-1185">Reference proteome</keyword>
<protein>
    <submittedName>
        <fullName evidence="2">Uncharacterized protein</fullName>
    </submittedName>
</protein>
<organism evidence="2 3">
    <name type="scientific">Pleurodeles waltl</name>
    <name type="common">Iberian ribbed newt</name>
    <dbReference type="NCBI Taxonomy" id="8319"/>
    <lineage>
        <taxon>Eukaryota</taxon>
        <taxon>Metazoa</taxon>
        <taxon>Chordata</taxon>
        <taxon>Craniata</taxon>
        <taxon>Vertebrata</taxon>
        <taxon>Euteleostomi</taxon>
        <taxon>Amphibia</taxon>
        <taxon>Batrachia</taxon>
        <taxon>Caudata</taxon>
        <taxon>Salamandroidea</taxon>
        <taxon>Salamandridae</taxon>
        <taxon>Pleurodelinae</taxon>
        <taxon>Pleurodeles</taxon>
    </lineage>
</organism>
<evidence type="ECO:0000256" key="1">
    <source>
        <dbReference type="SAM" id="MobiDB-lite"/>
    </source>
</evidence>
<gene>
    <name evidence="2" type="ORF">NDU88_003322</name>
</gene>
<proteinExistence type="predicted"/>
<dbReference type="EMBL" id="JANPWB010000005">
    <property type="protein sequence ID" value="KAJ1186541.1"/>
    <property type="molecule type" value="Genomic_DNA"/>
</dbReference>
<accession>A0AAV7UD05</accession>
<comment type="caution">
    <text evidence="2">The sequence shown here is derived from an EMBL/GenBank/DDBJ whole genome shotgun (WGS) entry which is preliminary data.</text>
</comment>
<dbReference type="AlphaFoldDB" id="A0AAV7UD05"/>
<feature type="region of interest" description="Disordered" evidence="1">
    <location>
        <begin position="32"/>
        <end position="69"/>
    </location>
</feature>
<dbReference type="Proteomes" id="UP001066276">
    <property type="component" value="Chromosome 3_1"/>
</dbReference>